<dbReference type="OrthoDB" id="7030999at2"/>
<feature type="signal peptide" evidence="1">
    <location>
        <begin position="1"/>
        <end position="27"/>
    </location>
</feature>
<evidence type="ECO:0000259" key="2">
    <source>
        <dbReference type="Pfam" id="PF00419"/>
    </source>
</evidence>
<dbReference type="AlphaFoldDB" id="A0A2P8VME3"/>
<evidence type="ECO:0000313" key="4">
    <source>
        <dbReference type="Proteomes" id="UP000240212"/>
    </source>
</evidence>
<organism evidence="3 4">
    <name type="scientific">Siccibacter turicensis</name>
    <dbReference type="NCBI Taxonomy" id="357233"/>
    <lineage>
        <taxon>Bacteria</taxon>
        <taxon>Pseudomonadati</taxon>
        <taxon>Pseudomonadota</taxon>
        <taxon>Gammaproteobacteria</taxon>
        <taxon>Enterobacterales</taxon>
        <taxon>Enterobacteriaceae</taxon>
        <taxon>Siccibacter</taxon>
    </lineage>
</organism>
<dbReference type="GO" id="GO:0009289">
    <property type="term" value="C:pilus"/>
    <property type="evidence" value="ECO:0007669"/>
    <property type="project" value="InterPro"/>
</dbReference>
<protein>
    <submittedName>
        <fullName evidence="3">Type 1 fimbrial protein</fullName>
    </submittedName>
</protein>
<dbReference type="InterPro" id="IPR036937">
    <property type="entry name" value="Adhesion_dom_fimbrial_sf"/>
</dbReference>
<dbReference type="RefSeq" id="WP_106876464.1">
    <property type="nucleotide sequence ID" value="NZ_JAXCWX010000001.1"/>
</dbReference>
<feature type="chain" id="PRO_5015123263" evidence="1">
    <location>
        <begin position="28"/>
        <end position="190"/>
    </location>
</feature>
<dbReference type="Pfam" id="PF00419">
    <property type="entry name" value="Fimbrial"/>
    <property type="match status" value="1"/>
</dbReference>
<keyword evidence="1" id="KW-0732">Signal</keyword>
<dbReference type="PANTHER" id="PTHR33420:SF10">
    <property type="entry name" value="FIMBRIAE MAJOR SUBUNIT"/>
    <property type="match status" value="1"/>
</dbReference>
<dbReference type="Proteomes" id="UP000240212">
    <property type="component" value="Unassembled WGS sequence"/>
</dbReference>
<dbReference type="EMBL" id="PYEP01000002">
    <property type="protein sequence ID" value="PSN08735.1"/>
    <property type="molecule type" value="Genomic_DNA"/>
</dbReference>
<accession>A0A2P8VME3</accession>
<dbReference type="Gene3D" id="2.60.40.1090">
    <property type="entry name" value="Fimbrial-type adhesion domain"/>
    <property type="match status" value="1"/>
</dbReference>
<dbReference type="PANTHER" id="PTHR33420">
    <property type="entry name" value="FIMBRIAL SUBUNIT ELFA-RELATED"/>
    <property type="match status" value="1"/>
</dbReference>
<dbReference type="SUPFAM" id="SSF49401">
    <property type="entry name" value="Bacterial adhesins"/>
    <property type="match status" value="1"/>
</dbReference>
<feature type="domain" description="Fimbrial-type adhesion" evidence="2">
    <location>
        <begin position="41"/>
        <end position="189"/>
    </location>
</feature>
<evidence type="ECO:0000313" key="3">
    <source>
        <dbReference type="EMBL" id="PSN08735.1"/>
    </source>
</evidence>
<dbReference type="InterPro" id="IPR000259">
    <property type="entry name" value="Adhesion_dom_fimbrial"/>
</dbReference>
<comment type="caution">
    <text evidence="3">The sequence shown here is derived from an EMBL/GenBank/DDBJ whole genome shotgun (WGS) entry which is preliminary data.</text>
</comment>
<proteinExistence type="predicted"/>
<dbReference type="STRING" id="1388748.GCA_000463155_03183"/>
<keyword evidence="4" id="KW-1185">Reference proteome</keyword>
<gene>
    <name evidence="3" type="ORF">C7G83_05080</name>
</gene>
<dbReference type="GO" id="GO:0043709">
    <property type="term" value="P:cell adhesion involved in single-species biofilm formation"/>
    <property type="evidence" value="ECO:0007669"/>
    <property type="project" value="TreeGrafter"/>
</dbReference>
<evidence type="ECO:0000256" key="1">
    <source>
        <dbReference type="SAM" id="SignalP"/>
    </source>
</evidence>
<dbReference type="InterPro" id="IPR050263">
    <property type="entry name" value="Bact_Fimbrial_Adh_Pro"/>
</dbReference>
<reference evidence="3 4" key="1">
    <citation type="submission" date="2018-03" db="EMBL/GenBank/DDBJ databases">
        <title>Draft genome sequence of the first documented clinical Siccibacter turicensis isolate in Austria.</title>
        <authorList>
            <person name="Lepuschitz S."/>
            <person name="Pekard-Amenitsch S."/>
            <person name="Haunold R."/>
            <person name="Schill S."/>
            <person name="Mach R."/>
            <person name="Allerberger F."/>
            <person name="Ruppitsch W."/>
            <person name="Forsythe S.J."/>
        </authorList>
    </citation>
    <scope>NUCLEOTIDE SEQUENCE [LARGE SCALE GENOMIC DNA]</scope>
    <source>
        <strain evidence="3 4">6100069499-17</strain>
    </source>
</reference>
<dbReference type="InterPro" id="IPR008966">
    <property type="entry name" value="Adhesion_dom_sf"/>
</dbReference>
<sequence length="190" mass="20038">MYSVTHSLRAFLLVASGVLWSISNAEAESCSGTNCKIGVLFKGTYLEDTCDVVINNGSSTETVVLPTLSTATLKSNGAEAGSVSFTILLKGCPVKKTVSLWFASNDADSATGNMVNATGSEYSNNVQLRLRNAAGSQMIINDRNSVQDYIIPDAGGDISHDYQAMYYANSAGGVTPGLVNAMASINLIYR</sequence>
<name>A0A2P8VME3_9ENTR</name>